<proteinExistence type="predicted"/>
<evidence type="ECO:0000313" key="4">
    <source>
        <dbReference type="Proteomes" id="UP001229651"/>
    </source>
</evidence>
<dbReference type="InterPro" id="IPR025827">
    <property type="entry name" value="Zn_ribbon_recom_dom"/>
</dbReference>
<dbReference type="RefSeq" id="WP_306996314.1">
    <property type="nucleotide sequence ID" value="NZ_JAUSUT010000001.1"/>
</dbReference>
<feature type="domain" description="Recombinase zinc beta ribbon" evidence="2">
    <location>
        <begin position="110"/>
        <end position="142"/>
    </location>
</feature>
<dbReference type="InterPro" id="IPR038109">
    <property type="entry name" value="DNA_bind_recomb_sf"/>
</dbReference>
<dbReference type="Proteomes" id="UP001229651">
    <property type="component" value="Unassembled WGS sequence"/>
</dbReference>
<dbReference type="Gene3D" id="3.90.1750.20">
    <property type="entry name" value="Putative Large Serine Recombinase, Chain B, Domain 2"/>
    <property type="match status" value="1"/>
</dbReference>
<comment type="caution">
    <text evidence="3">The sequence shown here is derived from an EMBL/GenBank/DDBJ whole genome shotgun (WGS) entry which is preliminary data.</text>
</comment>
<reference evidence="3 4" key="1">
    <citation type="submission" date="2023-07" db="EMBL/GenBank/DDBJ databases">
        <title>Sequencing the genomes of 1000 actinobacteria strains.</title>
        <authorList>
            <person name="Klenk H.-P."/>
        </authorList>
    </citation>
    <scope>NUCLEOTIDE SEQUENCE [LARGE SCALE GENOMIC DNA]</scope>
    <source>
        <strain evidence="3 4">DSM 45805</strain>
    </source>
</reference>
<feature type="region of interest" description="Disordered" evidence="1">
    <location>
        <begin position="1"/>
        <end position="21"/>
    </location>
</feature>
<name>A0ABU0F3G2_9PSEU</name>
<sequence>MQHEGAQRDRGDGGAASVATARQSVSRQVLASTTEHNSSDSAFATVGHVIRFRRSKPERIVRSRRPAHPEIVSVETFTQAQLRRRSRSAGGMREMARLERTRTIGTRPYLLRGLVRCGLCSRKMQGALIRKTDVYYRCLARTLTPGSEALAEHPRTVDLPEGDVVAALNTWIGELFRRENIDRTARRMPRRG</sequence>
<dbReference type="Pfam" id="PF13408">
    <property type="entry name" value="Zn_ribbon_recom"/>
    <property type="match status" value="1"/>
</dbReference>
<evidence type="ECO:0000259" key="2">
    <source>
        <dbReference type="Pfam" id="PF13408"/>
    </source>
</evidence>
<dbReference type="EMBL" id="JAUSUT010000001">
    <property type="protein sequence ID" value="MDQ0381577.1"/>
    <property type="molecule type" value="Genomic_DNA"/>
</dbReference>
<accession>A0ABU0F3G2</accession>
<feature type="compositionally biased region" description="Basic and acidic residues" evidence="1">
    <location>
        <begin position="1"/>
        <end position="12"/>
    </location>
</feature>
<gene>
    <name evidence="3" type="ORF">FB470_005571</name>
</gene>
<keyword evidence="4" id="KW-1185">Reference proteome</keyword>
<protein>
    <recommendedName>
        <fullName evidence="2">Recombinase zinc beta ribbon domain-containing protein</fullName>
    </recommendedName>
</protein>
<evidence type="ECO:0000256" key="1">
    <source>
        <dbReference type="SAM" id="MobiDB-lite"/>
    </source>
</evidence>
<organism evidence="3 4">
    <name type="scientific">Amycolatopsis thermophila</name>
    <dbReference type="NCBI Taxonomy" id="206084"/>
    <lineage>
        <taxon>Bacteria</taxon>
        <taxon>Bacillati</taxon>
        <taxon>Actinomycetota</taxon>
        <taxon>Actinomycetes</taxon>
        <taxon>Pseudonocardiales</taxon>
        <taxon>Pseudonocardiaceae</taxon>
        <taxon>Amycolatopsis</taxon>
    </lineage>
</organism>
<evidence type="ECO:0000313" key="3">
    <source>
        <dbReference type="EMBL" id="MDQ0381577.1"/>
    </source>
</evidence>